<feature type="non-terminal residue" evidence="11">
    <location>
        <position position="1"/>
    </location>
</feature>
<dbReference type="InterPro" id="IPR027417">
    <property type="entry name" value="P-loop_NTPase"/>
</dbReference>
<evidence type="ECO:0000256" key="10">
    <source>
        <dbReference type="ARBA" id="ARBA00066838"/>
    </source>
</evidence>
<dbReference type="FunFam" id="1.10.287.890:FF:000002">
    <property type="entry name" value="Adenylate isopentenyltransferase 5, chloroplastic"/>
    <property type="match status" value="1"/>
</dbReference>
<keyword evidence="4" id="KW-0547">Nucleotide-binding</keyword>
<dbReference type="Gene3D" id="1.10.287.890">
    <property type="entry name" value="Crystal structure of tRNA isopentenylpyrophosphate transferase (bh2366) domain"/>
    <property type="match status" value="1"/>
</dbReference>
<dbReference type="PANTHER" id="PTHR11088:SF59">
    <property type="entry name" value="ADENYLATE ISOPENTENYLTRANSFERASE"/>
    <property type="match status" value="1"/>
</dbReference>
<comment type="catalytic activity">
    <reaction evidence="8">
        <text>dimethylallyl diphosphate + ADP = N(6)-(dimethylallyl)adenosine 5'-diphosphate + diphosphate</text>
        <dbReference type="Rhea" id="RHEA:36327"/>
        <dbReference type="ChEBI" id="CHEBI:33019"/>
        <dbReference type="ChEBI" id="CHEBI:57623"/>
        <dbReference type="ChEBI" id="CHEBI:73533"/>
        <dbReference type="ChEBI" id="CHEBI:456216"/>
        <dbReference type="EC" id="2.5.1.112"/>
    </reaction>
</comment>
<dbReference type="GO" id="GO:0006400">
    <property type="term" value="P:tRNA modification"/>
    <property type="evidence" value="ECO:0007669"/>
    <property type="project" value="TreeGrafter"/>
</dbReference>
<protein>
    <recommendedName>
        <fullName evidence="10">adenylate dimethylallyltransferase (ADP/ATP-dependent)</fullName>
        <ecNumber evidence="10">2.5.1.112</ecNumber>
    </recommendedName>
</protein>
<sequence>METQKPVVFIMGATGTGKSRLSVDIAAKYSGEIINSDKMQVYKGLDIVTNKITEPEQRGVPHHLLGEIDPETDFSAQDFRYHALSAIKRVVRSDKLPVIVGGSNSFIEALVEDPLSSFRDKYKCCFLWLDVSVPVLWSYVEQRVDQMVDAGLVDEVGGIYDPKADYTRGIRKSIGVPELKEYFEAEKEISSEELLEAAISNIKSNTCKLIDRQLSKIYRLKKQLRWPLHRVDATTVFEKQGKEAEDAWERDVLRPCFQIVGDFLNLNLNLN</sequence>
<evidence type="ECO:0000256" key="6">
    <source>
        <dbReference type="ARBA" id="ARBA00022946"/>
    </source>
</evidence>
<dbReference type="OMA" id="ACHEETW"/>
<gene>
    <name evidence="11" type="ORF">Ccrd_002857</name>
</gene>
<dbReference type="Gene3D" id="3.40.50.300">
    <property type="entry name" value="P-loop containing nucleotide triphosphate hydrolases"/>
    <property type="match status" value="1"/>
</dbReference>
<keyword evidence="2" id="KW-0808">Transferase</keyword>
<dbReference type="Pfam" id="PF01715">
    <property type="entry name" value="IPPT"/>
    <property type="match status" value="2"/>
</dbReference>
<proteinExistence type="inferred from homology"/>
<comment type="similarity">
    <text evidence="1">Belongs to the IPP transferase family.</text>
</comment>
<comment type="caution">
    <text evidence="11">The sequence shown here is derived from an EMBL/GenBank/DDBJ whole genome shotgun (WGS) entry which is preliminary data.</text>
</comment>
<evidence type="ECO:0000313" key="12">
    <source>
        <dbReference type="Proteomes" id="UP000243975"/>
    </source>
</evidence>
<evidence type="ECO:0000256" key="8">
    <source>
        <dbReference type="ARBA" id="ARBA00052386"/>
    </source>
</evidence>
<dbReference type="AlphaFoldDB" id="A0A103XQQ0"/>
<dbReference type="EC" id="2.5.1.112" evidence="10"/>
<dbReference type="Gramene" id="KVH95069">
    <property type="protein sequence ID" value="KVH95069"/>
    <property type="gene ID" value="Ccrd_002857"/>
</dbReference>
<evidence type="ECO:0000256" key="7">
    <source>
        <dbReference type="ARBA" id="ARBA00051744"/>
    </source>
</evidence>
<dbReference type="PANTHER" id="PTHR11088">
    <property type="entry name" value="TRNA DIMETHYLALLYLTRANSFERASE"/>
    <property type="match status" value="1"/>
</dbReference>
<dbReference type="SUPFAM" id="SSF52540">
    <property type="entry name" value="P-loop containing nucleoside triphosphate hydrolases"/>
    <property type="match status" value="1"/>
</dbReference>
<dbReference type="EMBL" id="LEKV01004400">
    <property type="protein sequence ID" value="KVH95069.1"/>
    <property type="molecule type" value="Genomic_DNA"/>
</dbReference>
<dbReference type="GO" id="GO:0005739">
    <property type="term" value="C:mitochondrion"/>
    <property type="evidence" value="ECO:0007669"/>
    <property type="project" value="TreeGrafter"/>
</dbReference>
<accession>A0A103XQQ0</accession>
<keyword evidence="6" id="KW-0809">Transit peptide</keyword>
<name>A0A103XQQ0_CYNCS</name>
<evidence type="ECO:0000256" key="1">
    <source>
        <dbReference type="ARBA" id="ARBA00005842"/>
    </source>
</evidence>
<comment type="catalytic activity">
    <reaction evidence="7">
        <text>dimethylallyl diphosphate + ATP = N(6)-(dimethylallyl)adenosine 5'-triphosphate + diphosphate</text>
        <dbReference type="Rhea" id="RHEA:36331"/>
        <dbReference type="ChEBI" id="CHEBI:30616"/>
        <dbReference type="ChEBI" id="CHEBI:33019"/>
        <dbReference type="ChEBI" id="CHEBI:57623"/>
        <dbReference type="ChEBI" id="CHEBI:73532"/>
        <dbReference type="EC" id="2.5.1.112"/>
    </reaction>
</comment>
<dbReference type="InterPro" id="IPR039657">
    <property type="entry name" value="Dimethylallyltransferase"/>
</dbReference>
<evidence type="ECO:0000256" key="9">
    <source>
        <dbReference type="ARBA" id="ARBA00055191"/>
    </source>
</evidence>
<reference evidence="11 12" key="1">
    <citation type="journal article" date="2016" name="Sci. Rep.">
        <title>The genome sequence of the outbreeding globe artichoke constructed de novo incorporating a phase-aware low-pass sequencing strategy of F1 progeny.</title>
        <authorList>
            <person name="Scaglione D."/>
            <person name="Reyes-Chin-Wo S."/>
            <person name="Acquadro A."/>
            <person name="Froenicke L."/>
            <person name="Portis E."/>
            <person name="Beitel C."/>
            <person name="Tirone M."/>
            <person name="Mauro R."/>
            <person name="Lo Monaco A."/>
            <person name="Mauromicale G."/>
            <person name="Faccioli P."/>
            <person name="Cattivelli L."/>
            <person name="Rieseberg L."/>
            <person name="Michelmore R."/>
            <person name="Lanteri S."/>
        </authorList>
    </citation>
    <scope>NUCLEOTIDE SEQUENCE [LARGE SCALE GENOMIC DNA]</scope>
    <source>
        <strain evidence="11">2C</strain>
    </source>
</reference>
<keyword evidence="12" id="KW-1185">Reference proteome</keyword>
<dbReference type="GO" id="GO:0052381">
    <property type="term" value="F:tRNA dimethylallyltransferase activity"/>
    <property type="evidence" value="ECO:0007669"/>
    <property type="project" value="TreeGrafter"/>
</dbReference>
<comment type="function">
    <text evidence="9">Involved in cytokinin biosynthesis. Catalyzes the transfer of an isopentenyl group from dimethylallyl diphosphate (DMAPP) to ATP and ADP.</text>
</comment>
<evidence type="ECO:0000256" key="4">
    <source>
        <dbReference type="ARBA" id="ARBA00022741"/>
    </source>
</evidence>
<dbReference type="GO" id="GO:0009691">
    <property type="term" value="P:cytokinin biosynthetic process"/>
    <property type="evidence" value="ECO:0007669"/>
    <property type="project" value="UniProtKB-KW"/>
</dbReference>
<dbReference type="GO" id="GO:0052622">
    <property type="term" value="F:ATP/ADP dimethylallyltransferase activity"/>
    <property type="evidence" value="ECO:0007669"/>
    <property type="project" value="UniProtKB-EC"/>
</dbReference>
<evidence type="ECO:0000256" key="3">
    <source>
        <dbReference type="ARBA" id="ARBA00022712"/>
    </source>
</evidence>
<dbReference type="GO" id="GO:0005524">
    <property type="term" value="F:ATP binding"/>
    <property type="evidence" value="ECO:0007669"/>
    <property type="project" value="UniProtKB-KW"/>
</dbReference>
<keyword evidence="5" id="KW-0067">ATP-binding</keyword>
<organism evidence="11 12">
    <name type="scientific">Cynara cardunculus var. scolymus</name>
    <name type="common">Globe artichoke</name>
    <name type="synonym">Cynara scolymus</name>
    <dbReference type="NCBI Taxonomy" id="59895"/>
    <lineage>
        <taxon>Eukaryota</taxon>
        <taxon>Viridiplantae</taxon>
        <taxon>Streptophyta</taxon>
        <taxon>Embryophyta</taxon>
        <taxon>Tracheophyta</taxon>
        <taxon>Spermatophyta</taxon>
        <taxon>Magnoliopsida</taxon>
        <taxon>eudicotyledons</taxon>
        <taxon>Gunneridae</taxon>
        <taxon>Pentapetalae</taxon>
        <taxon>asterids</taxon>
        <taxon>campanulids</taxon>
        <taxon>Asterales</taxon>
        <taxon>Asteraceae</taxon>
        <taxon>Carduoideae</taxon>
        <taxon>Cardueae</taxon>
        <taxon>Carduinae</taxon>
        <taxon>Cynara</taxon>
    </lineage>
</organism>
<dbReference type="Proteomes" id="UP000243975">
    <property type="component" value="Unassembled WGS sequence"/>
</dbReference>
<dbReference type="STRING" id="59895.A0A103XQQ0"/>
<evidence type="ECO:0000313" key="11">
    <source>
        <dbReference type="EMBL" id="KVH95069.1"/>
    </source>
</evidence>
<dbReference type="GO" id="GO:0009824">
    <property type="term" value="F:AMP dimethylallyltransferase activity"/>
    <property type="evidence" value="ECO:0007669"/>
    <property type="project" value="UniProtKB-ARBA"/>
</dbReference>
<keyword evidence="3" id="KW-0203">Cytokinin biosynthesis</keyword>
<evidence type="ECO:0000256" key="2">
    <source>
        <dbReference type="ARBA" id="ARBA00022679"/>
    </source>
</evidence>
<evidence type="ECO:0000256" key="5">
    <source>
        <dbReference type="ARBA" id="ARBA00022840"/>
    </source>
</evidence>